<feature type="region of interest" description="Disordered" evidence="1">
    <location>
        <begin position="1"/>
        <end position="58"/>
    </location>
</feature>
<evidence type="ECO:0000313" key="2">
    <source>
        <dbReference type="EMBL" id="CAG7555022.1"/>
    </source>
</evidence>
<protein>
    <submittedName>
        <fullName evidence="2">Uncharacterized protein</fullName>
    </submittedName>
</protein>
<dbReference type="Proteomes" id="UP000693738">
    <property type="component" value="Unassembled WGS sequence"/>
</dbReference>
<sequence length="115" mass="12643">MAEDQPRFAIKGPQPDHNMVAESPSEFYSATGPSSTPTLILGPGTYPSRGTSDTGPDNQESIEAVYSEQEKILRRAANAPWYPYAIHFLAQVPRSDADWSRPQATFVMPEVSRSS</sequence>
<dbReference type="AlphaFoldDB" id="A0A8J2N6X5"/>
<feature type="compositionally biased region" description="Polar residues" evidence="1">
    <location>
        <begin position="48"/>
        <end position="58"/>
    </location>
</feature>
<gene>
    <name evidence="2" type="ORF">FEQUK3_LOCUS769</name>
</gene>
<organism evidence="2 3">
    <name type="scientific">Fusarium equiseti</name>
    <name type="common">Fusarium scirpi</name>
    <dbReference type="NCBI Taxonomy" id="61235"/>
    <lineage>
        <taxon>Eukaryota</taxon>
        <taxon>Fungi</taxon>
        <taxon>Dikarya</taxon>
        <taxon>Ascomycota</taxon>
        <taxon>Pezizomycotina</taxon>
        <taxon>Sordariomycetes</taxon>
        <taxon>Hypocreomycetidae</taxon>
        <taxon>Hypocreales</taxon>
        <taxon>Nectriaceae</taxon>
        <taxon>Fusarium</taxon>
        <taxon>Fusarium incarnatum-equiseti species complex</taxon>
    </lineage>
</organism>
<dbReference type="EMBL" id="CAJSTJ010000033">
    <property type="protein sequence ID" value="CAG7555022.1"/>
    <property type="molecule type" value="Genomic_DNA"/>
</dbReference>
<reference evidence="2" key="1">
    <citation type="submission" date="2021-05" db="EMBL/GenBank/DDBJ databases">
        <authorList>
            <person name="Khan N."/>
        </authorList>
    </citation>
    <scope>NUCLEOTIDE SEQUENCE</scope>
</reference>
<name>A0A8J2N6X5_FUSEQ</name>
<evidence type="ECO:0000313" key="3">
    <source>
        <dbReference type="Proteomes" id="UP000693738"/>
    </source>
</evidence>
<proteinExistence type="predicted"/>
<accession>A0A8J2N6X5</accession>
<comment type="caution">
    <text evidence="2">The sequence shown here is derived from an EMBL/GenBank/DDBJ whole genome shotgun (WGS) entry which is preliminary data.</text>
</comment>
<evidence type="ECO:0000256" key="1">
    <source>
        <dbReference type="SAM" id="MobiDB-lite"/>
    </source>
</evidence>
<feature type="compositionally biased region" description="Polar residues" evidence="1">
    <location>
        <begin position="26"/>
        <end position="38"/>
    </location>
</feature>